<comment type="caution">
    <text evidence="1">The sequence shown here is derived from an EMBL/GenBank/DDBJ whole genome shotgun (WGS) entry which is preliminary data.</text>
</comment>
<name>X0T8J4_9ZZZZ</name>
<protein>
    <submittedName>
        <fullName evidence="1">Uncharacterized protein</fullName>
    </submittedName>
</protein>
<proteinExistence type="predicted"/>
<evidence type="ECO:0000313" key="1">
    <source>
        <dbReference type="EMBL" id="GAF83651.1"/>
    </source>
</evidence>
<dbReference type="AlphaFoldDB" id="X0T8J4"/>
<reference evidence="1" key="1">
    <citation type="journal article" date="2014" name="Front. Microbiol.">
        <title>High frequency of phylogenetically diverse reductive dehalogenase-homologous genes in deep subseafloor sedimentary metagenomes.</title>
        <authorList>
            <person name="Kawai M."/>
            <person name="Futagami T."/>
            <person name="Toyoda A."/>
            <person name="Takaki Y."/>
            <person name="Nishi S."/>
            <person name="Hori S."/>
            <person name="Arai W."/>
            <person name="Tsubouchi T."/>
            <person name="Morono Y."/>
            <person name="Uchiyama I."/>
            <person name="Ito T."/>
            <person name="Fujiyama A."/>
            <person name="Inagaki F."/>
            <person name="Takami H."/>
        </authorList>
    </citation>
    <scope>NUCLEOTIDE SEQUENCE</scope>
    <source>
        <strain evidence="1">Expedition CK06-06</strain>
    </source>
</reference>
<accession>X0T8J4</accession>
<organism evidence="1">
    <name type="scientific">marine sediment metagenome</name>
    <dbReference type="NCBI Taxonomy" id="412755"/>
    <lineage>
        <taxon>unclassified sequences</taxon>
        <taxon>metagenomes</taxon>
        <taxon>ecological metagenomes</taxon>
    </lineage>
</organism>
<sequence>MRDKKLKNVVNTELEDNKYDTLSDDDYYFEFLKTEFNKEMQSFWKLLEGEDKE</sequence>
<dbReference type="EMBL" id="BARS01003505">
    <property type="protein sequence ID" value="GAF83651.1"/>
    <property type="molecule type" value="Genomic_DNA"/>
</dbReference>
<gene>
    <name evidence="1" type="ORF">S01H1_06797</name>
</gene>